<feature type="domain" description="NADP-dependent oxidoreductase" evidence="1">
    <location>
        <begin position="2"/>
        <end position="44"/>
    </location>
</feature>
<dbReference type="AlphaFoldDB" id="A0A4Z0AD96"/>
<accession>A0A4Z0AD96</accession>
<evidence type="ECO:0000313" key="2">
    <source>
        <dbReference type="EMBL" id="TFY83898.1"/>
    </source>
</evidence>
<dbReference type="InterPro" id="IPR023210">
    <property type="entry name" value="NADP_OxRdtase_dom"/>
</dbReference>
<dbReference type="Proteomes" id="UP000298061">
    <property type="component" value="Unassembled WGS sequence"/>
</dbReference>
<dbReference type="OrthoDB" id="2310150at2759"/>
<dbReference type="SUPFAM" id="SSF51430">
    <property type="entry name" value="NAD(P)-linked oxidoreductase"/>
    <property type="match status" value="1"/>
</dbReference>
<dbReference type="Gene3D" id="3.20.20.100">
    <property type="entry name" value="NADP-dependent oxidoreductase domain"/>
    <property type="match status" value="1"/>
</dbReference>
<dbReference type="EMBL" id="SFCI01000005">
    <property type="protein sequence ID" value="TFY83898.1"/>
    <property type="molecule type" value="Genomic_DNA"/>
</dbReference>
<protein>
    <recommendedName>
        <fullName evidence="1">NADP-dependent oxidoreductase domain-containing protein</fullName>
    </recommendedName>
</protein>
<organism evidence="2 3">
    <name type="scientific">Hericium alpestre</name>
    <dbReference type="NCBI Taxonomy" id="135208"/>
    <lineage>
        <taxon>Eukaryota</taxon>
        <taxon>Fungi</taxon>
        <taxon>Dikarya</taxon>
        <taxon>Basidiomycota</taxon>
        <taxon>Agaricomycotina</taxon>
        <taxon>Agaricomycetes</taxon>
        <taxon>Russulales</taxon>
        <taxon>Hericiaceae</taxon>
        <taxon>Hericium</taxon>
    </lineage>
</organism>
<reference evidence="2 3" key="1">
    <citation type="submission" date="2019-02" db="EMBL/GenBank/DDBJ databases">
        <title>Genome sequencing of the rare red list fungi Hericium alpestre (H. flagellum).</title>
        <authorList>
            <person name="Buettner E."/>
            <person name="Kellner H."/>
        </authorList>
    </citation>
    <scope>NUCLEOTIDE SEQUENCE [LARGE SCALE GENOMIC DNA]</scope>
    <source>
        <strain evidence="2 3">DSM 108284</strain>
    </source>
</reference>
<dbReference type="Pfam" id="PF00248">
    <property type="entry name" value="Aldo_ket_red"/>
    <property type="match status" value="1"/>
</dbReference>
<name>A0A4Z0AD96_9AGAM</name>
<evidence type="ECO:0000313" key="3">
    <source>
        <dbReference type="Proteomes" id="UP000298061"/>
    </source>
</evidence>
<proteinExistence type="predicted"/>
<comment type="caution">
    <text evidence="2">The sequence shown here is derived from an EMBL/GenBank/DDBJ whole genome shotgun (WGS) entry which is preliminary data.</text>
</comment>
<sequence length="58" mass="6827">MLETSVKALHPHEIRTLYLHAPDRSVPFEDTLRAINDFYKEGKLSVTTYLRHMLRISD</sequence>
<gene>
    <name evidence="2" type="ORF">EWM64_g119</name>
</gene>
<evidence type="ECO:0000259" key="1">
    <source>
        <dbReference type="Pfam" id="PF00248"/>
    </source>
</evidence>
<keyword evidence="3" id="KW-1185">Reference proteome</keyword>
<dbReference type="InterPro" id="IPR036812">
    <property type="entry name" value="NAD(P)_OxRdtase_dom_sf"/>
</dbReference>